<dbReference type="Gene3D" id="3.40.50.300">
    <property type="entry name" value="P-loop containing nucleotide triphosphate hydrolases"/>
    <property type="match status" value="1"/>
</dbReference>
<proteinExistence type="predicted"/>
<dbReference type="GO" id="GO:0003746">
    <property type="term" value="F:translation elongation factor activity"/>
    <property type="evidence" value="ECO:0007669"/>
    <property type="project" value="UniProtKB-KW"/>
</dbReference>
<dbReference type="SUPFAM" id="SSF52540">
    <property type="entry name" value="P-loop containing nucleoside triphosphate hydrolases"/>
    <property type="match status" value="1"/>
</dbReference>
<dbReference type="GO" id="GO:0005739">
    <property type="term" value="C:mitochondrion"/>
    <property type="evidence" value="ECO:0007669"/>
    <property type="project" value="TreeGrafter"/>
</dbReference>
<reference evidence="3" key="1">
    <citation type="submission" date="2016-06" db="UniProtKB">
        <authorList>
            <consortium name="WormBaseParasite"/>
        </authorList>
    </citation>
    <scope>IDENTIFICATION</scope>
</reference>
<evidence type="ECO:0000256" key="1">
    <source>
        <dbReference type="ARBA" id="ARBA00022768"/>
    </source>
</evidence>
<dbReference type="InterPro" id="IPR027417">
    <property type="entry name" value="P-loop_NTPase"/>
</dbReference>
<dbReference type="GO" id="GO:0070125">
    <property type="term" value="P:mitochondrial translational elongation"/>
    <property type="evidence" value="ECO:0007669"/>
    <property type="project" value="TreeGrafter"/>
</dbReference>
<dbReference type="WBParaSite" id="GPUH_0000668101-mRNA-1">
    <property type="protein sequence ID" value="GPUH_0000668101-mRNA-1"/>
    <property type="gene ID" value="GPUH_0000668101"/>
</dbReference>
<evidence type="ECO:0000256" key="2">
    <source>
        <dbReference type="ARBA" id="ARBA00022917"/>
    </source>
</evidence>
<sequence>LSNIMPSSSQIHEAVRRATIRRTFMPVLMGSALKNKGVQALLDAIVHYLPNPSEVQNRATIVNKS</sequence>
<name>A0A183DD81_9BILA</name>
<dbReference type="GO" id="GO:0003924">
    <property type="term" value="F:GTPase activity"/>
    <property type="evidence" value="ECO:0007669"/>
    <property type="project" value="TreeGrafter"/>
</dbReference>
<protein>
    <submittedName>
        <fullName evidence="3">COesterase domain-containing protein</fullName>
    </submittedName>
</protein>
<evidence type="ECO:0000313" key="3">
    <source>
        <dbReference type="WBParaSite" id="GPUH_0000668101-mRNA-1"/>
    </source>
</evidence>
<dbReference type="PANTHER" id="PTHR43636:SF2">
    <property type="entry name" value="ELONGATION FACTOR G, MITOCHONDRIAL"/>
    <property type="match status" value="1"/>
</dbReference>
<dbReference type="PANTHER" id="PTHR43636">
    <property type="entry name" value="ELONGATION FACTOR G, MITOCHONDRIAL"/>
    <property type="match status" value="1"/>
</dbReference>
<organism evidence="3">
    <name type="scientific">Gongylonema pulchrum</name>
    <dbReference type="NCBI Taxonomy" id="637853"/>
    <lineage>
        <taxon>Eukaryota</taxon>
        <taxon>Metazoa</taxon>
        <taxon>Ecdysozoa</taxon>
        <taxon>Nematoda</taxon>
        <taxon>Chromadorea</taxon>
        <taxon>Rhabditida</taxon>
        <taxon>Spirurina</taxon>
        <taxon>Spiruromorpha</taxon>
        <taxon>Spiruroidea</taxon>
        <taxon>Gongylonematidae</taxon>
        <taxon>Gongylonema</taxon>
    </lineage>
</organism>
<dbReference type="AlphaFoldDB" id="A0A183DD81"/>
<keyword evidence="2" id="KW-0648">Protein biosynthesis</keyword>
<accession>A0A183DD81</accession>
<keyword evidence="1" id="KW-0251">Elongation factor</keyword>